<dbReference type="EMBL" id="QWFX01000014">
    <property type="protein sequence ID" value="RIJ27081.1"/>
    <property type="molecule type" value="Genomic_DNA"/>
</dbReference>
<evidence type="ECO:0000259" key="5">
    <source>
        <dbReference type="Pfam" id="PF01464"/>
    </source>
</evidence>
<evidence type="ECO:0000256" key="2">
    <source>
        <dbReference type="ARBA" id="ARBA00009387"/>
    </source>
</evidence>
<dbReference type="RefSeq" id="WP_119377195.1">
    <property type="nucleotide sequence ID" value="NZ_QWFX01000014.1"/>
</dbReference>
<dbReference type="Gene3D" id="1.10.530.10">
    <property type="match status" value="1"/>
</dbReference>
<feature type="signal peptide" evidence="4">
    <location>
        <begin position="1"/>
        <end position="24"/>
    </location>
</feature>
<keyword evidence="7" id="KW-1185">Reference proteome</keyword>
<evidence type="ECO:0000256" key="4">
    <source>
        <dbReference type="SAM" id="SignalP"/>
    </source>
</evidence>
<dbReference type="Pfam" id="PF01464">
    <property type="entry name" value="SLT"/>
    <property type="match status" value="1"/>
</dbReference>
<dbReference type="InterPro" id="IPR008258">
    <property type="entry name" value="Transglycosylase_SLT_dom_1"/>
</dbReference>
<accession>A0A399R9E9</accession>
<evidence type="ECO:0000313" key="6">
    <source>
        <dbReference type="EMBL" id="RIJ27081.1"/>
    </source>
</evidence>
<dbReference type="Gene3D" id="1.25.20.10">
    <property type="entry name" value="Bacterial muramidases"/>
    <property type="match status" value="1"/>
</dbReference>
<dbReference type="PROSITE" id="PS00922">
    <property type="entry name" value="TRANSGLYCOSYLASE"/>
    <property type="match status" value="1"/>
</dbReference>
<comment type="similarity">
    <text evidence="1">Belongs to the transglycosylase Slt family.</text>
</comment>
<feature type="chain" id="PRO_5017322813" evidence="4">
    <location>
        <begin position="25"/>
        <end position="687"/>
    </location>
</feature>
<dbReference type="SUPFAM" id="SSF48435">
    <property type="entry name" value="Bacterial muramidases"/>
    <property type="match status" value="1"/>
</dbReference>
<proteinExistence type="inferred from homology"/>
<protein>
    <submittedName>
        <fullName evidence="6">Lytic transglycosylase domain-containing protein</fullName>
    </submittedName>
</protein>
<evidence type="ECO:0000256" key="1">
    <source>
        <dbReference type="ARBA" id="ARBA00007734"/>
    </source>
</evidence>
<dbReference type="GO" id="GO:0000270">
    <property type="term" value="P:peptidoglycan metabolic process"/>
    <property type="evidence" value="ECO:0007669"/>
    <property type="project" value="InterPro"/>
</dbReference>
<dbReference type="Proteomes" id="UP000266385">
    <property type="component" value="Unassembled WGS sequence"/>
</dbReference>
<dbReference type="PANTHER" id="PTHR37423">
    <property type="entry name" value="SOLUBLE LYTIC MUREIN TRANSGLYCOSYLASE-RELATED"/>
    <property type="match status" value="1"/>
</dbReference>
<dbReference type="PANTHER" id="PTHR37423:SF2">
    <property type="entry name" value="MEMBRANE-BOUND LYTIC MUREIN TRANSGLYCOSYLASE C"/>
    <property type="match status" value="1"/>
</dbReference>
<sequence>MRLRNHRASLAALLLISAAASASAAIPPAPSLKPDLVAASNVVSTTDAGILRSALNAAAENRWSTVRNLEAQARSEIVRQVIRWYRGRGDLIMSFDELSNLLRSQGDWPQMTSVQVRAEEAVSLSALNSQQQIDWFEEIGGPVSGAGRVALAEALRREGRREEALTYIRQAWHGNTLDDDLTNQVLARYGSDLTPFDHQQRADFLLWTAQHSAAARLQPYLSPDWRRLVEARSSLQLRRRGVDGAVDAVPEYLQDNPGLLYDRAKWRRRAGQPESNYVPLLAQIDGAEVPSVGRDNLWRERSMALRSALKDGDFTTAYQLAEPHGMSEGTDFAEAEWLAGWIALRQLEQPEKALGHFENLGKNVSTPISQSRADYWRGRALEALGRTDEAQEAYALAAQYPFVFYGQLAAEKTGNTQLFLQASQPVSKEERAAFNARPLVQALKLLAENGEAGEFRQFAYHLDDMLATEADYLLLSELASDYLYADIGVRGAKAGLAKGIVATDAAFPVPDFELLREPDVERAMMYALSRQESEMNPSAVSHANARGLMQFIPSTARMEARNIGLPYKTSWLTDDPGYNMTLGGAHLDTLLDRFNGSYIMTAAAYNAGASRPARWIRDYGDPRTGEIDPIDWIEFIPFSETRNYVQRVLENTQVYRQRLSGEPVEIRLSQDLQRGRMWFGGGAASGN</sequence>
<dbReference type="InterPro" id="IPR008939">
    <property type="entry name" value="Lytic_TGlycosylase_superhlx_U"/>
</dbReference>
<dbReference type="GO" id="GO:0042597">
    <property type="term" value="C:periplasmic space"/>
    <property type="evidence" value="ECO:0007669"/>
    <property type="project" value="InterPro"/>
</dbReference>
<dbReference type="SUPFAM" id="SSF53955">
    <property type="entry name" value="Lysozyme-like"/>
    <property type="match status" value="1"/>
</dbReference>
<dbReference type="InterPro" id="IPR000189">
    <property type="entry name" value="Transglyc_AS"/>
</dbReference>
<dbReference type="GO" id="GO:0016020">
    <property type="term" value="C:membrane"/>
    <property type="evidence" value="ECO:0007669"/>
    <property type="project" value="InterPro"/>
</dbReference>
<dbReference type="AlphaFoldDB" id="A0A399R9E9"/>
<evidence type="ECO:0000256" key="3">
    <source>
        <dbReference type="ARBA" id="ARBA00022729"/>
    </source>
</evidence>
<dbReference type="GO" id="GO:0004553">
    <property type="term" value="F:hydrolase activity, hydrolyzing O-glycosyl compounds"/>
    <property type="evidence" value="ECO:0007669"/>
    <property type="project" value="InterPro"/>
</dbReference>
<evidence type="ECO:0000313" key="7">
    <source>
        <dbReference type="Proteomes" id="UP000266385"/>
    </source>
</evidence>
<gene>
    <name evidence="6" type="ORF">D1223_14685</name>
</gene>
<keyword evidence="3 4" id="KW-0732">Signal</keyword>
<dbReference type="GO" id="GO:0008933">
    <property type="term" value="F:peptidoglycan lytic transglycosylase activity"/>
    <property type="evidence" value="ECO:0007669"/>
    <property type="project" value="InterPro"/>
</dbReference>
<dbReference type="CDD" id="cd13401">
    <property type="entry name" value="Slt70-like"/>
    <property type="match status" value="1"/>
</dbReference>
<comment type="similarity">
    <text evidence="2">Belongs to the virb1 family.</text>
</comment>
<organism evidence="6 7">
    <name type="scientific">Henriciella mobilis</name>
    <dbReference type="NCBI Taxonomy" id="2305467"/>
    <lineage>
        <taxon>Bacteria</taxon>
        <taxon>Pseudomonadati</taxon>
        <taxon>Pseudomonadota</taxon>
        <taxon>Alphaproteobacteria</taxon>
        <taxon>Hyphomonadales</taxon>
        <taxon>Hyphomonadaceae</taxon>
        <taxon>Henriciella</taxon>
    </lineage>
</organism>
<comment type="caution">
    <text evidence="6">The sequence shown here is derived from an EMBL/GenBank/DDBJ whole genome shotgun (WGS) entry which is preliminary data.</text>
</comment>
<reference evidence="6 7" key="1">
    <citation type="submission" date="2018-08" db="EMBL/GenBank/DDBJ databases">
        <title>Henriciella mobilis sp. nov., isolated from seawater.</title>
        <authorList>
            <person name="Cheng H."/>
            <person name="Wu Y.-H."/>
            <person name="Xu X.-W."/>
            <person name="Guo L.-L."/>
        </authorList>
    </citation>
    <scope>NUCLEOTIDE SEQUENCE [LARGE SCALE GENOMIC DNA]</scope>
    <source>
        <strain evidence="6 7">JN25</strain>
    </source>
</reference>
<name>A0A399R9E9_9PROT</name>
<dbReference type="OrthoDB" id="9815002at2"/>
<dbReference type="InterPro" id="IPR023346">
    <property type="entry name" value="Lysozyme-like_dom_sf"/>
</dbReference>
<feature type="domain" description="Transglycosylase SLT" evidence="5">
    <location>
        <begin position="517"/>
        <end position="621"/>
    </location>
</feature>